<feature type="transmembrane region" description="Helical" evidence="1">
    <location>
        <begin position="123"/>
        <end position="146"/>
    </location>
</feature>
<proteinExistence type="predicted"/>
<keyword evidence="1" id="KW-0812">Transmembrane</keyword>
<keyword evidence="1" id="KW-0472">Membrane</keyword>
<dbReference type="Pfam" id="PF13346">
    <property type="entry name" value="ABC2_membrane_5"/>
    <property type="match status" value="1"/>
</dbReference>
<feature type="transmembrane region" description="Helical" evidence="1">
    <location>
        <begin position="78"/>
        <end position="103"/>
    </location>
</feature>
<protein>
    <submittedName>
        <fullName evidence="2">ABC-2 transporter permease</fullName>
    </submittedName>
</protein>
<comment type="caution">
    <text evidence="2">The sequence shown here is derived from an EMBL/GenBank/DDBJ whole genome shotgun (WGS) entry which is preliminary data.</text>
</comment>
<evidence type="ECO:0000313" key="2">
    <source>
        <dbReference type="EMBL" id="HIQ64693.1"/>
    </source>
</evidence>
<gene>
    <name evidence="2" type="ORF">IAC85_03030</name>
</gene>
<name>A0A9D0Z1F9_9FIRM</name>
<organism evidence="2 3">
    <name type="scientific">Candidatus Faecenecus gallistercoris</name>
    <dbReference type="NCBI Taxonomy" id="2840793"/>
    <lineage>
        <taxon>Bacteria</taxon>
        <taxon>Bacillati</taxon>
        <taxon>Bacillota</taxon>
        <taxon>Bacillota incertae sedis</taxon>
        <taxon>Candidatus Faecenecus</taxon>
    </lineage>
</organism>
<feature type="transmembrane region" description="Helical" evidence="1">
    <location>
        <begin position="196"/>
        <end position="218"/>
    </location>
</feature>
<feature type="transmembrane region" description="Helical" evidence="1">
    <location>
        <begin position="158"/>
        <end position="184"/>
    </location>
</feature>
<dbReference type="AlphaFoldDB" id="A0A9D0Z1F9"/>
<feature type="transmembrane region" description="Helical" evidence="1">
    <location>
        <begin position="12"/>
        <end position="31"/>
    </location>
</feature>
<accession>A0A9D0Z1F9</accession>
<evidence type="ECO:0000313" key="3">
    <source>
        <dbReference type="Proteomes" id="UP000886725"/>
    </source>
</evidence>
<reference evidence="2" key="2">
    <citation type="journal article" date="2021" name="PeerJ">
        <title>Extensive microbial diversity within the chicken gut microbiome revealed by metagenomics and culture.</title>
        <authorList>
            <person name="Gilroy R."/>
            <person name="Ravi A."/>
            <person name="Getino M."/>
            <person name="Pursley I."/>
            <person name="Horton D.L."/>
            <person name="Alikhan N.F."/>
            <person name="Baker D."/>
            <person name="Gharbi K."/>
            <person name="Hall N."/>
            <person name="Watson M."/>
            <person name="Adriaenssens E.M."/>
            <person name="Foster-Nyarko E."/>
            <person name="Jarju S."/>
            <person name="Secka A."/>
            <person name="Antonio M."/>
            <person name="Oren A."/>
            <person name="Chaudhuri R.R."/>
            <person name="La Ragione R."/>
            <person name="Hildebrand F."/>
            <person name="Pallen M.J."/>
        </authorList>
    </citation>
    <scope>NUCLEOTIDE SEQUENCE</scope>
    <source>
        <strain evidence="2">CHK165-10780</strain>
    </source>
</reference>
<dbReference type="EMBL" id="DVFU01000061">
    <property type="protein sequence ID" value="HIQ64693.1"/>
    <property type="molecule type" value="Genomic_DNA"/>
</dbReference>
<keyword evidence="1" id="KW-1133">Transmembrane helix</keyword>
<dbReference type="Proteomes" id="UP000886725">
    <property type="component" value="Unassembled WGS sequence"/>
</dbReference>
<dbReference type="PANTHER" id="PTHR41309">
    <property type="entry name" value="MEMBRANE PROTEIN-RELATED"/>
    <property type="match status" value="1"/>
</dbReference>
<dbReference type="InterPro" id="IPR025699">
    <property type="entry name" value="ABC2_memb-like"/>
</dbReference>
<dbReference type="PANTHER" id="PTHR41309:SF2">
    <property type="entry name" value="MEMBRANE PROTEIN"/>
    <property type="match status" value="1"/>
</dbReference>
<sequence>MKGLLLKDLLNLSSYKTTLFVIVLFCGIAIVGTEAFSTASCVICVIVGMIALSTFNYDESSKSSKYILSLPVTKKEIVLSKYVFAVSSVLLGGLIGFLLSVLLVPVLNSFRSESKIVLDFSELFISTIGGMFAISLIQAIQIPCIYKYGAERGRVQMFVFIFLIVILITLIGALLNHFAVSISIQEVESFCNRYGILLLVLAMLVFYSISYFISYQIFQKKDN</sequence>
<feature type="transmembrane region" description="Helical" evidence="1">
    <location>
        <begin position="37"/>
        <end position="57"/>
    </location>
</feature>
<reference evidence="2" key="1">
    <citation type="submission" date="2020-10" db="EMBL/GenBank/DDBJ databases">
        <authorList>
            <person name="Gilroy R."/>
        </authorList>
    </citation>
    <scope>NUCLEOTIDE SEQUENCE</scope>
    <source>
        <strain evidence="2">CHK165-10780</strain>
    </source>
</reference>
<evidence type="ECO:0000256" key="1">
    <source>
        <dbReference type="SAM" id="Phobius"/>
    </source>
</evidence>